<dbReference type="InterPro" id="IPR043128">
    <property type="entry name" value="Rev_trsase/Diguanyl_cyclase"/>
</dbReference>
<evidence type="ECO:0000313" key="6">
    <source>
        <dbReference type="EMBL" id="PNM57968.1"/>
    </source>
</evidence>
<name>A0A2J9V2K1_VIBMI</name>
<comment type="caution">
    <text evidence="6">The sequence shown here is derived from an EMBL/GenBank/DDBJ whole genome shotgun (WGS) entry which is preliminary data.</text>
</comment>
<evidence type="ECO:0000259" key="5">
    <source>
        <dbReference type="PROSITE" id="PS50887"/>
    </source>
</evidence>
<dbReference type="EC" id="2.7.7.65" evidence="2"/>
<dbReference type="InterPro" id="IPR000160">
    <property type="entry name" value="GGDEF_dom"/>
</dbReference>
<keyword evidence="4" id="KW-0472">Membrane</keyword>
<dbReference type="CDD" id="cd01949">
    <property type="entry name" value="GGDEF"/>
    <property type="match status" value="1"/>
</dbReference>
<feature type="domain" description="GGDEF" evidence="5">
    <location>
        <begin position="360"/>
        <end position="489"/>
    </location>
</feature>
<dbReference type="STRING" id="674.VM_09335"/>
<evidence type="ECO:0000256" key="3">
    <source>
        <dbReference type="ARBA" id="ARBA00034247"/>
    </source>
</evidence>
<dbReference type="Proteomes" id="UP000053748">
    <property type="component" value="Unassembled WGS sequence"/>
</dbReference>
<keyword evidence="4" id="KW-0812">Transmembrane</keyword>
<dbReference type="PANTHER" id="PTHR45138:SF9">
    <property type="entry name" value="DIGUANYLATE CYCLASE DGCM-RELATED"/>
    <property type="match status" value="1"/>
</dbReference>
<dbReference type="SMART" id="SM00267">
    <property type="entry name" value="GGDEF"/>
    <property type="match status" value="1"/>
</dbReference>
<organism evidence="6 7">
    <name type="scientific">Vibrio mimicus</name>
    <dbReference type="NCBI Taxonomy" id="674"/>
    <lineage>
        <taxon>Bacteria</taxon>
        <taxon>Pseudomonadati</taxon>
        <taxon>Pseudomonadota</taxon>
        <taxon>Gammaproteobacteria</taxon>
        <taxon>Vibrionales</taxon>
        <taxon>Vibrionaceae</taxon>
        <taxon>Vibrio</taxon>
    </lineage>
</organism>
<dbReference type="Pfam" id="PF00990">
    <property type="entry name" value="GGDEF"/>
    <property type="match status" value="1"/>
</dbReference>
<comment type="catalytic activity">
    <reaction evidence="3">
        <text>2 GTP = 3',3'-c-di-GMP + 2 diphosphate</text>
        <dbReference type="Rhea" id="RHEA:24898"/>
        <dbReference type="ChEBI" id="CHEBI:33019"/>
        <dbReference type="ChEBI" id="CHEBI:37565"/>
        <dbReference type="ChEBI" id="CHEBI:58805"/>
        <dbReference type="EC" id="2.7.7.65"/>
    </reaction>
</comment>
<dbReference type="GO" id="GO:0043709">
    <property type="term" value="P:cell adhesion involved in single-species biofilm formation"/>
    <property type="evidence" value="ECO:0007669"/>
    <property type="project" value="TreeGrafter"/>
</dbReference>
<dbReference type="GO" id="GO:1902201">
    <property type="term" value="P:negative regulation of bacterial-type flagellum-dependent cell motility"/>
    <property type="evidence" value="ECO:0007669"/>
    <property type="project" value="TreeGrafter"/>
</dbReference>
<dbReference type="SUPFAM" id="SSF55073">
    <property type="entry name" value="Nucleotide cyclase"/>
    <property type="match status" value="1"/>
</dbReference>
<dbReference type="GO" id="GO:0052621">
    <property type="term" value="F:diguanylate cyclase activity"/>
    <property type="evidence" value="ECO:0007669"/>
    <property type="project" value="UniProtKB-EC"/>
</dbReference>
<keyword evidence="7" id="KW-1185">Reference proteome</keyword>
<reference evidence="6" key="1">
    <citation type="submission" date="2017-12" db="EMBL/GenBank/DDBJ databases">
        <title>FDA dAtabase for Regulatory Grade micrObial Sequences (FDA-ARGOS): Supporting development and validation of Infectious Disease Dx tests.</title>
        <authorList>
            <person name="Hoffmann M."/>
            <person name="Allard M."/>
            <person name="Evans P."/>
            <person name="Brown E."/>
            <person name="Tallon L.J."/>
            <person name="Sadzewicz L."/>
            <person name="Sengamalay N."/>
            <person name="Ott S."/>
            <person name="Godinez A."/>
            <person name="Nagaraj S."/>
            <person name="Vavikolanu K."/>
            <person name="Aluvathingal J."/>
            <person name="Nadendla S."/>
            <person name="Hobson J."/>
            <person name="Sichtig H."/>
        </authorList>
    </citation>
    <scope>NUCLEOTIDE SEQUENCE [LARGE SCALE GENOMIC DNA]</scope>
    <source>
        <strain evidence="6">FDAARGOS_113</strain>
    </source>
</reference>
<evidence type="ECO:0000256" key="4">
    <source>
        <dbReference type="SAM" id="Phobius"/>
    </source>
</evidence>
<dbReference type="NCBIfam" id="TIGR00254">
    <property type="entry name" value="GGDEF"/>
    <property type="match status" value="1"/>
</dbReference>
<comment type="cofactor">
    <cofactor evidence="1">
        <name>Mg(2+)</name>
        <dbReference type="ChEBI" id="CHEBI:18420"/>
    </cofactor>
</comment>
<dbReference type="InterPro" id="IPR050469">
    <property type="entry name" value="Diguanylate_Cyclase"/>
</dbReference>
<gene>
    <name evidence="6" type="ORF">AL544_018925</name>
</gene>
<dbReference type="InterPro" id="IPR029787">
    <property type="entry name" value="Nucleotide_cyclase"/>
</dbReference>
<evidence type="ECO:0000256" key="1">
    <source>
        <dbReference type="ARBA" id="ARBA00001946"/>
    </source>
</evidence>
<dbReference type="PANTHER" id="PTHR45138">
    <property type="entry name" value="REGULATORY COMPONENTS OF SENSORY TRANSDUCTION SYSTEM"/>
    <property type="match status" value="1"/>
</dbReference>
<dbReference type="Gene3D" id="3.30.70.270">
    <property type="match status" value="1"/>
</dbReference>
<dbReference type="EMBL" id="LOSJ02000002">
    <property type="protein sequence ID" value="PNM57968.1"/>
    <property type="molecule type" value="Genomic_DNA"/>
</dbReference>
<accession>A0A2J9V2K1</accession>
<dbReference type="GO" id="GO:0005886">
    <property type="term" value="C:plasma membrane"/>
    <property type="evidence" value="ECO:0007669"/>
    <property type="project" value="TreeGrafter"/>
</dbReference>
<dbReference type="AlphaFoldDB" id="A0A2J9V2K1"/>
<keyword evidence="4" id="KW-1133">Transmembrane helix</keyword>
<dbReference type="PROSITE" id="PS50887">
    <property type="entry name" value="GGDEF"/>
    <property type="match status" value="1"/>
</dbReference>
<dbReference type="RefSeq" id="WP_005519989.1">
    <property type="nucleotide sequence ID" value="NZ_CAWMSS010000001.1"/>
</dbReference>
<protein>
    <recommendedName>
        <fullName evidence="2">diguanylate cyclase</fullName>
        <ecNumber evidence="2">2.7.7.65</ecNumber>
    </recommendedName>
</protein>
<evidence type="ECO:0000256" key="2">
    <source>
        <dbReference type="ARBA" id="ARBA00012528"/>
    </source>
</evidence>
<dbReference type="FunFam" id="3.30.70.270:FF:000001">
    <property type="entry name" value="Diguanylate cyclase domain protein"/>
    <property type="match status" value="1"/>
</dbReference>
<sequence length="489" mass="55442">MNQRMSLTWIICAPLLVAFVLVASVFQQYLYELNQEIDDAYADIEQQLTRAEKVVTALDYTFTHNERPADNILFKHSARVVENVCQIKPIDALVLSQGISANLAVPKLNLSYMLIGDSSLCDSNPANDPSLQIKLSMAPMLSFLHDMDEYIYGVHYVDSSGYIISSPDSLGANVTYEQIRNFIENSPLWNQAIAAPNMIAVDGPYRSVIREKHERLLTLILPVYLDTSYQGLVAVDIGLRELLSRMPHLASRFEIIDLEEQTLPLDAYRPYPLASDYADYHQVVFYQMDIKAELLSFVQHMRGNLLVAALVCLFLTGLLIYLNTRWDREHYAELAARDPMTGLLNRRGMEGFLQGKRHNQYLAIAVLDIDDFKQINDTYGHDVGDKVICYIGEQIENHIRSSDAVARFGGEEFVVYVTAKEQEQIHRIMQRIFDAVCHDSTQILDQGFTVSGGVEIIESKTELTFEELFKAADQKLYVAKSSGKNQLVF</sequence>
<proteinExistence type="predicted"/>
<evidence type="ECO:0000313" key="7">
    <source>
        <dbReference type="Proteomes" id="UP000053748"/>
    </source>
</evidence>
<feature type="transmembrane region" description="Helical" evidence="4">
    <location>
        <begin position="305"/>
        <end position="322"/>
    </location>
</feature>
<dbReference type="OrthoDB" id="9812260at2"/>